<dbReference type="STRING" id="1033802.SSPSH_002948"/>
<sequence length="507" mass="54293">MSQHTLGILGLAQGEVAFDVASLREVVSLEQPPAPMPRAPSWLIGSFSLRGVQIPTVDLAALLNLPCGPRPDGAMLTVAVLANRGCRFAVLVDRVGDVISVDAQALNALDGTDSDARLFAAHVFCRPGADKPVYVLDIEALLDLDDMVYVSDEAGRDARAARTGNYARAATRRRAVIASSGSLTLAVDADVVREIADCHTLDEPAVAIAGYLGNHRLRGDTVPVFDAHVLMGQSPATSAASQMVVLDTGQGNIALAVEHILSMVDYQPQDCLPLAGPSGHSSDQVLAGLLSRPDMPDALMLSHAALFAREELANIARVHAELNHAVHERKRNGVAWRRFAFLHFEAAGEFVVLLDQLEAVLSMPAQYSPLGHAGVFEGVFRHLDQLVTLVDLRRLLGRPTSERADCQVLVVAVPAGRIGFMVDSAHDIEYIEAPSDSLHVHRRGSDDANPTLAQRHHCLTSVGEGSRKQYLALLCLQALAAQLLGDQHAPQDSVCTPARFDEKIAAV</sequence>
<evidence type="ECO:0000259" key="1">
    <source>
        <dbReference type="PROSITE" id="PS50851"/>
    </source>
</evidence>
<dbReference type="GO" id="GO:0006935">
    <property type="term" value="P:chemotaxis"/>
    <property type="evidence" value="ECO:0007669"/>
    <property type="project" value="InterPro"/>
</dbReference>
<dbReference type="PANTHER" id="PTHR22617">
    <property type="entry name" value="CHEMOTAXIS SENSOR HISTIDINE KINASE-RELATED"/>
    <property type="match status" value="1"/>
</dbReference>
<evidence type="ECO:0000313" key="2">
    <source>
        <dbReference type="EMBL" id="ERJ18171.1"/>
    </source>
</evidence>
<keyword evidence="3" id="KW-1185">Reference proteome</keyword>
<dbReference type="PANTHER" id="PTHR22617:SF23">
    <property type="entry name" value="CHEMOTAXIS PROTEIN CHEW"/>
    <property type="match status" value="1"/>
</dbReference>
<evidence type="ECO:0000313" key="3">
    <source>
        <dbReference type="Proteomes" id="UP000006242"/>
    </source>
</evidence>
<protein>
    <submittedName>
        <fullName evidence="2">Chemotaxis protein</fullName>
    </submittedName>
</protein>
<name>U2E2Q9_9GAMM</name>
<comment type="caution">
    <text evidence="2">The sequence shown here is derived from an EMBL/GenBank/DDBJ whole genome shotgun (WGS) entry which is preliminary data.</text>
</comment>
<dbReference type="Proteomes" id="UP000006242">
    <property type="component" value="Unassembled WGS sequence"/>
</dbReference>
<reference evidence="2 3" key="1">
    <citation type="journal article" date="2011" name="J. Bacteriol.">
        <title>Genome sequence of Salinisphaera shabanensis, a gammaproteobacterium from the harsh, variable environment of the brine-seawater interface of the Shaban Deep in the Red Sea.</title>
        <authorList>
            <person name="Antunes A."/>
            <person name="Alam I."/>
            <person name="Bajic V.B."/>
            <person name="Stingl U."/>
        </authorList>
    </citation>
    <scope>NUCLEOTIDE SEQUENCE [LARGE SCALE GENOMIC DNA]</scope>
    <source>
        <strain evidence="2 3">E1L3A</strain>
    </source>
</reference>
<dbReference type="GO" id="GO:0007165">
    <property type="term" value="P:signal transduction"/>
    <property type="evidence" value="ECO:0007669"/>
    <property type="project" value="InterPro"/>
</dbReference>
<dbReference type="eggNOG" id="COG0835">
    <property type="taxonomic scope" value="Bacteria"/>
</dbReference>
<feature type="domain" description="CheW-like" evidence="1">
    <location>
        <begin position="172"/>
        <end position="312"/>
    </location>
</feature>
<dbReference type="OrthoDB" id="6179271at2"/>
<organism evidence="2 3">
    <name type="scientific">Salinisphaera shabanensis E1L3A</name>
    <dbReference type="NCBI Taxonomy" id="1033802"/>
    <lineage>
        <taxon>Bacteria</taxon>
        <taxon>Pseudomonadati</taxon>
        <taxon>Pseudomonadota</taxon>
        <taxon>Gammaproteobacteria</taxon>
        <taxon>Salinisphaerales</taxon>
        <taxon>Salinisphaeraceae</taxon>
        <taxon>Salinisphaera</taxon>
    </lineage>
</organism>
<dbReference type="EMBL" id="AFNV02000022">
    <property type="protein sequence ID" value="ERJ18171.1"/>
    <property type="molecule type" value="Genomic_DNA"/>
</dbReference>
<dbReference type="RefSeq" id="WP_006912400.1">
    <property type="nucleotide sequence ID" value="NZ_AFNV02000022.1"/>
</dbReference>
<dbReference type="Gene3D" id="2.30.30.40">
    <property type="entry name" value="SH3 Domains"/>
    <property type="match status" value="2"/>
</dbReference>
<gene>
    <name evidence="2" type="ORF">SSPSH_002948</name>
</gene>
<dbReference type="PROSITE" id="PS50851">
    <property type="entry name" value="CHEW"/>
    <property type="match status" value="2"/>
</dbReference>
<dbReference type="SUPFAM" id="SSF50341">
    <property type="entry name" value="CheW-like"/>
    <property type="match status" value="3"/>
</dbReference>
<accession>U2E2Q9</accession>
<dbReference type="InterPro" id="IPR039315">
    <property type="entry name" value="CheW"/>
</dbReference>
<dbReference type="InterPro" id="IPR002545">
    <property type="entry name" value="CheW-lke_dom"/>
</dbReference>
<proteinExistence type="predicted"/>
<dbReference type="GO" id="GO:0005829">
    <property type="term" value="C:cytosol"/>
    <property type="evidence" value="ECO:0007669"/>
    <property type="project" value="TreeGrafter"/>
</dbReference>
<dbReference type="InterPro" id="IPR036061">
    <property type="entry name" value="CheW-like_dom_sf"/>
</dbReference>
<dbReference type="Pfam" id="PF01584">
    <property type="entry name" value="CheW"/>
    <property type="match status" value="3"/>
</dbReference>
<reference evidence="2 3" key="2">
    <citation type="journal article" date="2013" name="PLoS ONE">
        <title>INDIGO - INtegrated Data Warehouse of MIcrobial GenOmes with Examples from the Red Sea Extremophiles.</title>
        <authorList>
            <person name="Alam I."/>
            <person name="Antunes A."/>
            <person name="Kamau A.A."/>
            <person name="Ba Alawi W."/>
            <person name="Kalkatawi M."/>
            <person name="Stingl U."/>
            <person name="Bajic V.B."/>
        </authorList>
    </citation>
    <scope>NUCLEOTIDE SEQUENCE [LARGE SCALE GENOMIC DNA]</scope>
    <source>
        <strain evidence="2 3">E1L3A</strain>
    </source>
</reference>
<dbReference type="AlphaFoldDB" id="U2E2Q9"/>
<dbReference type="Gene3D" id="2.40.50.180">
    <property type="entry name" value="CheA-289, Domain 4"/>
    <property type="match status" value="3"/>
</dbReference>
<feature type="domain" description="CheW-like" evidence="1">
    <location>
        <begin position="3"/>
        <end position="147"/>
    </location>
</feature>
<dbReference type="SMART" id="SM00260">
    <property type="entry name" value="CheW"/>
    <property type="match status" value="1"/>
</dbReference>